<dbReference type="PANTHER" id="PTHR36837:SF2">
    <property type="entry name" value="POLY(3-HYDROXYALKANOATE) POLYMERASE SUBUNIT PHAC"/>
    <property type="match status" value="1"/>
</dbReference>
<sequence length="757" mass="83855">MPANTTFAPSVSPAMSNPAVEYALDFAQRSILYADVMRERGNQYLAHMAQATPNVLNFAVEPVMSGRDLPRPVNYGLVRIIPPEGVVIDPCKRPFVVVDPRAGHGPGIGGFKADSEVGVALCAGHACYFVGFLPDPVPGQTVEDVMRAEAAFLERVIALHPESEGRPVVIGNCQAGWQILMTAAMRPELFGPIIVAGAPLSYWAGWKGKNPMRYAGGLLGGSWLTQLTSDLGAGRFDGAWLVQNFESLNPANTIWSKQHDVFSKVDTEPERYLGFEKYWGGYVFLDAVEIQYLVDNLFVGNRLSAAQLVTSDGIRIDLRNVRSPILVFCSKGDNITPPPQALGWITDLYADDADVRAHDQTIIYCVHDSIGHLGIFVSGSVGRKEHREFTTNIDFLSAMPSGIYEAELHDKGPDTLNPDLAFGDYMLALKKRSLNDVREIVAPDEESDRRFATVSRVSQANLNLYRTFMQPWVRAVTTPESADFLAQLHPLRLSYRMMSDLNPWLAWLGPVAERVRENRKPAAEDNPVLQAQETVSNMIEYSLDQWRVMRDAMYERTFEAIYGSPWLQAVVGLDAGEAPRQHPGHTPKHRAFQAAEAERLQNEIPEGEALEAGIRALLYIGGDREQVDERNFHVIFNLRCERCADARSMPLPDFKRAVRRQTEIMRLDPAAAITALPQLLARSDSSAITEMRNVIERVMTASGPLDKVEMARLHEMQGVFDKSASASMRRNGGKTPNAFGTTQDSGAPRSEQETTVS</sequence>
<protein>
    <submittedName>
        <fullName evidence="2">DUF3141 domain-containing protein</fullName>
    </submittedName>
</protein>
<dbReference type="InterPro" id="IPR051321">
    <property type="entry name" value="PHA/PHB_synthase"/>
</dbReference>
<proteinExistence type="predicted"/>
<name>A0ABV6I0C7_9RHOB</name>
<accession>A0ABV6I0C7</accession>
<gene>
    <name evidence="2" type="ORF">ACFFII_02000</name>
</gene>
<comment type="caution">
    <text evidence="2">The sequence shown here is derived from an EMBL/GenBank/DDBJ whole genome shotgun (WGS) entry which is preliminary data.</text>
</comment>
<dbReference type="Gene3D" id="3.40.50.1820">
    <property type="entry name" value="alpha/beta hydrolase"/>
    <property type="match status" value="1"/>
</dbReference>
<dbReference type="EMBL" id="JBHLWE010000005">
    <property type="protein sequence ID" value="MFC0339536.1"/>
    <property type="molecule type" value="Genomic_DNA"/>
</dbReference>
<evidence type="ECO:0000313" key="3">
    <source>
        <dbReference type="Proteomes" id="UP001589799"/>
    </source>
</evidence>
<dbReference type="InterPro" id="IPR024501">
    <property type="entry name" value="DUF3141"/>
</dbReference>
<keyword evidence="3" id="KW-1185">Reference proteome</keyword>
<reference evidence="2 3" key="1">
    <citation type="submission" date="2024-09" db="EMBL/GenBank/DDBJ databases">
        <authorList>
            <person name="Sun Q."/>
            <person name="Mori K."/>
        </authorList>
    </citation>
    <scope>NUCLEOTIDE SEQUENCE [LARGE SCALE GENOMIC DNA]</scope>
    <source>
        <strain evidence="2 3">KCTC 22789</strain>
    </source>
</reference>
<dbReference type="Pfam" id="PF11339">
    <property type="entry name" value="DUF3141"/>
    <property type="match status" value="1"/>
</dbReference>
<dbReference type="InterPro" id="IPR029058">
    <property type="entry name" value="AB_hydrolase_fold"/>
</dbReference>
<feature type="region of interest" description="Disordered" evidence="1">
    <location>
        <begin position="721"/>
        <end position="757"/>
    </location>
</feature>
<evidence type="ECO:0000313" key="2">
    <source>
        <dbReference type="EMBL" id="MFC0339536.1"/>
    </source>
</evidence>
<dbReference type="PANTHER" id="PTHR36837">
    <property type="entry name" value="POLY(3-HYDROXYALKANOATE) POLYMERASE SUBUNIT PHAC"/>
    <property type="match status" value="1"/>
</dbReference>
<dbReference type="Proteomes" id="UP001589799">
    <property type="component" value="Unassembled WGS sequence"/>
</dbReference>
<organism evidence="2 3">
    <name type="scientific">Paracoccus niistensis</name>
    <dbReference type="NCBI Taxonomy" id="632935"/>
    <lineage>
        <taxon>Bacteria</taxon>
        <taxon>Pseudomonadati</taxon>
        <taxon>Pseudomonadota</taxon>
        <taxon>Alphaproteobacteria</taxon>
        <taxon>Rhodobacterales</taxon>
        <taxon>Paracoccaceae</taxon>
        <taxon>Paracoccus</taxon>
    </lineage>
</organism>
<dbReference type="SUPFAM" id="SSF53474">
    <property type="entry name" value="alpha/beta-Hydrolases"/>
    <property type="match status" value="1"/>
</dbReference>
<evidence type="ECO:0000256" key="1">
    <source>
        <dbReference type="SAM" id="MobiDB-lite"/>
    </source>
</evidence>